<reference evidence="2" key="1">
    <citation type="submission" date="2024-01" db="EMBL/GenBank/DDBJ databases">
        <authorList>
            <person name="Webb A."/>
        </authorList>
    </citation>
    <scope>NUCLEOTIDE SEQUENCE</scope>
    <source>
        <strain evidence="2">Pm1</strain>
    </source>
</reference>
<comment type="caution">
    <text evidence="2">The sequence shown here is derived from an EMBL/GenBank/DDBJ whole genome shotgun (WGS) entry which is preliminary data.</text>
</comment>
<feature type="compositionally biased region" description="Low complexity" evidence="1">
    <location>
        <begin position="49"/>
        <end position="67"/>
    </location>
</feature>
<protein>
    <submittedName>
        <fullName evidence="2">Uncharacterized protein</fullName>
    </submittedName>
</protein>
<accession>A0AAV1TU55</accession>
<evidence type="ECO:0000256" key="1">
    <source>
        <dbReference type="SAM" id="MobiDB-lite"/>
    </source>
</evidence>
<dbReference type="AlphaFoldDB" id="A0AAV1TU55"/>
<name>A0AAV1TU55_9STRA</name>
<dbReference type="Proteomes" id="UP001162060">
    <property type="component" value="Unassembled WGS sequence"/>
</dbReference>
<organism evidence="2 3">
    <name type="scientific">Peronospora matthiolae</name>
    <dbReference type="NCBI Taxonomy" id="2874970"/>
    <lineage>
        <taxon>Eukaryota</taxon>
        <taxon>Sar</taxon>
        <taxon>Stramenopiles</taxon>
        <taxon>Oomycota</taxon>
        <taxon>Peronosporomycetes</taxon>
        <taxon>Peronosporales</taxon>
        <taxon>Peronosporaceae</taxon>
        <taxon>Peronospora</taxon>
    </lineage>
</organism>
<proteinExistence type="predicted"/>
<evidence type="ECO:0000313" key="2">
    <source>
        <dbReference type="EMBL" id="CAK7924802.1"/>
    </source>
</evidence>
<feature type="region of interest" description="Disordered" evidence="1">
    <location>
        <begin position="17"/>
        <end position="67"/>
    </location>
</feature>
<sequence>MTGKFKLIAVGFDFGATDTEPLGASVDVKRPPDDEVDSLGGSRGGRGPGVVLEAPADSSADARAARV</sequence>
<evidence type="ECO:0000313" key="3">
    <source>
        <dbReference type="Proteomes" id="UP001162060"/>
    </source>
</evidence>
<dbReference type="EMBL" id="CAKLBY020000078">
    <property type="protein sequence ID" value="CAK7924802.1"/>
    <property type="molecule type" value="Genomic_DNA"/>
</dbReference>
<gene>
    <name evidence="2" type="ORF">PM001_LOCUS9952</name>
</gene>